<dbReference type="AlphaFoldDB" id="A0A9D1VUK8"/>
<proteinExistence type="predicted"/>
<reference evidence="1" key="2">
    <citation type="submission" date="2021-04" db="EMBL/GenBank/DDBJ databases">
        <authorList>
            <person name="Gilroy R."/>
        </authorList>
    </citation>
    <scope>NUCLEOTIDE SEQUENCE</scope>
    <source>
        <strain evidence="1">26628</strain>
    </source>
</reference>
<protein>
    <submittedName>
        <fullName evidence="1">Uncharacterized protein</fullName>
    </submittedName>
</protein>
<evidence type="ECO:0000313" key="2">
    <source>
        <dbReference type="Proteomes" id="UP000824249"/>
    </source>
</evidence>
<dbReference type="Proteomes" id="UP000824249">
    <property type="component" value="Unassembled WGS sequence"/>
</dbReference>
<dbReference type="Pfam" id="PF18143">
    <property type="entry name" value="HAD_SAK_2"/>
    <property type="match status" value="1"/>
</dbReference>
<accession>A0A9D1VUK8</accession>
<organism evidence="1 2">
    <name type="scientific">Candidatus Borkfalkia faecigallinarum</name>
    <dbReference type="NCBI Taxonomy" id="2838509"/>
    <lineage>
        <taxon>Bacteria</taxon>
        <taxon>Bacillati</taxon>
        <taxon>Bacillota</taxon>
        <taxon>Clostridia</taxon>
        <taxon>Christensenellales</taxon>
        <taxon>Christensenellaceae</taxon>
        <taxon>Candidatus Borkfalkia</taxon>
    </lineage>
</organism>
<comment type="caution">
    <text evidence="1">The sequence shown here is derived from an EMBL/GenBank/DDBJ whole genome shotgun (WGS) entry which is preliminary data.</text>
</comment>
<name>A0A9D1VUK8_9FIRM</name>
<reference evidence="1" key="1">
    <citation type="journal article" date="2021" name="PeerJ">
        <title>Extensive microbial diversity within the chicken gut microbiome revealed by metagenomics and culture.</title>
        <authorList>
            <person name="Gilroy R."/>
            <person name="Ravi A."/>
            <person name="Getino M."/>
            <person name="Pursley I."/>
            <person name="Horton D.L."/>
            <person name="Alikhan N.F."/>
            <person name="Baker D."/>
            <person name="Gharbi K."/>
            <person name="Hall N."/>
            <person name="Watson M."/>
            <person name="Adriaenssens E.M."/>
            <person name="Foster-Nyarko E."/>
            <person name="Jarju S."/>
            <person name="Secka A."/>
            <person name="Antonio M."/>
            <person name="Oren A."/>
            <person name="Chaudhuri R.R."/>
            <person name="La Ragione R."/>
            <person name="Hildebrand F."/>
            <person name="Pallen M.J."/>
        </authorList>
    </citation>
    <scope>NUCLEOTIDE SEQUENCE</scope>
    <source>
        <strain evidence="1">26628</strain>
    </source>
</reference>
<sequence length="159" mass="17827">MKILFLDIDGVLNSRAYDRRRNWDEQTNIDETRLPLLREIVDRTGAAIVLISTWRAHLDDGMSARDAAGEYVVHTFAKYGLRIFGKTPDLGPGADRKDEVAAWLAERGGGVEKFAILDDRVFGWAELSPFYVHTDPHFGLGLEEEQVKRAVGLLNGEEG</sequence>
<dbReference type="EMBL" id="DXFD01000068">
    <property type="protein sequence ID" value="HIX46947.1"/>
    <property type="molecule type" value="Genomic_DNA"/>
</dbReference>
<gene>
    <name evidence="1" type="ORF">H9737_04560</name>
</gene>
<evidence type="ECO:0000313" key="1">
    <source>
        <dbReference type="EMBL" id="HIX46947.1"/>
    </source>
</evidence>